<evidence type="ECO:0000256" key="1">
    <source>
        <dbReference type="SAM" id="MobiDB-lite"/>
    </source>
</evidence>
<keyword evidence="3" id="KW-1185">Reference proteome</keyword>
<feature type="region of interest" description="Disordered" evidence="1">
    <location>
        <begin position="47"/>
        <end position="82"/>
    </location>
</feature>
<comment type="caution">
    <text evidence="2">The sequence shown here is derived from an EMBL/GenBank/DDBJ whole genome shotgun (WGS) entry which is preliminary data.</text>
</comment>
<gene>
    <name evidence="2" type="ORF">Taro_000931</name>
</gene>
<proteinExistence type="predicted"/>
<feature type="compositionally biased region" description="Polar residues" evidence="1">
    <location>
        <begin position="70"/>
        <end position="82"/>
    </location>
</feature>
<organism evidence="2 3">
    <name type="scientific">Colocasia esculenta</name>
    <name type="common">Wild taro</name>
    <name type="synonym">Arum esculentum</name>
    <dbReference type="NCBI Taxonomy" id="4460"/>
    <lineage>
        <taxon>Eukaryota</taxon>
        <taxon>Viridiplantae</taxon>
        <taxon>Streptophyta</taxon>
        <taxon>Embryophyta</taxon>
        <taxon>Tracheophyta</taxon>
        <taxon>Spermatophyta</taxon>
        <taxon>Magnoliopsida</taxon>
        <taxon>Liliopsida</taxon>
        <taxon>Araceae</taxon>
        <taxon>Aroideae</taxon>
        <taxon>Colocasieae</taxon>
        <taxon>Colocasia</taxon>
    </lineage>
</organism>
<feature type="region of interest" description="Disordered" evidence="1">
    <location>
        <begin position="109"/>
        <end position="154"/>
    </location>
</feature>
<feature type="region of interest" description="Disordered" evidence="1">
    <location>
        <begin position="1"/>
        <end position="29"/>
    </location>
</feature>
<reference evidence="2" key="1">
    <citation type="submission" date="2017-07" db="EMBL/GenBank/DDBJ databases">
        <title>Taro Niue Genome Assembly and Annotation.</title>
        <authorList>
            <person name="Atibalentja N."/>
            <person name="Keating K."/>
            <person name="Fields C.J."/>
        </authorList>
    </citation>
    <scope>NUCLEOTIDE SEQUENCE</scope>
    <source>
        <strain evidence="2">Niue_2</strain>
        <tissue evidence="2">Leaf</tissue>
    </source>
</reference>
<accession>A0A843TDD0</accession>
<dbReference type="AlphaFoldDB" id="A0A843TDD0"/>
<feature type="compositionally biased region" description="Polar residues" evidence="1">
    <location>
        <begin position="175"/>
        <end position="187"/>
    </location>
</feature>
<protein>
    <submittedName>
        <fullName evidence="2">Uncharacterized protein</fullName>
    </submittedName>
</protein>
<feature type="region of interest" description="Disordered" evidence="1">
    <location>
        <begin position="296"/>
        <end position="316"/>
    </location>
</feature>
<feature type="region of interest" description="Disordered" evidence="1">
    <location>
        <begin position="211"/>
        <end position="239"/>
    </location>
</feature>
<sequence length="316" mass="34934">MQTLRGIPRGLAKRTLSTHGTRSTHAHNSHYWQRTTQQIVTTTVRQQTPATASPYLKRVGGPLPARAAGTPTSGSKTTLQSSKTGNTYCRIVQSSGNRVNASTTTLVRTKTTPAKLVDKPSARTRRDNGAHGTPERPRETGVSRHNTNIPDLHEVGKEQPGVTLRDTKQPIENDVSPQAQPPLTSTRSRAHKQNHPAPRTLHEVRELHLPVPPRRHQGTGYRNSSWVPTRGTPREPAERKPLNTTHVTKLTKSMELDTARLQPSCKVGQREIILGNSVRNTIMQEHISQRQRQLRGGHTVHFSSSPAADSCLQPPQ</sequence>
<name>A0A843TDD0_COLES</name>
<dbReference type="EMBL" id="NMUH01000018">
    <property type="protein sequence ID" value="MQL68631.1"/>
    <property type="molecule type" value="Genomic_DNA"/>
</dbReference>
<feature type="region of interest" description="Disordered" evidence="1">
    <location>
        <begin position="167"/>
        <end position="198"/>
    </location>
</feature>
<evidence type="ECO:0000313" key="3">
    <source>
        <dbReference type="Proteomes" id="UP000652761"/>
    </source>
</evidence>
<feature type="compositionally biased region" description="Basic and acidic residues" evidence="1">
    <location>
        <begin position="116"/>
        <end position="142"/>
    </location>
</feature>
<dbReference type="Proteomes" id="UP000652761">
    <property type="component" value="Unassembled WGS sequence"/>
</dbReference>
<evidence type="ECO:0000313" key="2">
    <source>
        <dbReference type="EMBL" id="MQL68631.1"/>
    </source>
</evidence>